<dbReference type="PANTHER" id="PTHR22914:SF13">
    <property type="entry name" value="CHITIN SYNTHASE"/>
    <property type="match status" value="1"/>
</dbReference>
<keyword evidence="8 11" id="KW-0472">Membrane</keyword>
<feature type="transmembrane region" description="Helical" evidence="11">
    <location>
        <begin position="604"/>
        <end position="626"/>
    </location>
</feature>
<feature type="compositionally biased region" description="Basic and acidic residues" evidence="10">
    <location>
        <begin position="24"/>
        <end position="35"/>
    </location>
</feature>
<name>A0AAX6MC49_9PEZI</name>
<dbReference type="SUPFAM" id="SSF53448">
    <property type="entry name" value="Nucleotide-diphospho-sugar transferases"/>
    <property type="match status" value="1"/>
</dbReference>
<dbReference type="GO" id="GO:0071944">
    <property type="term" value="C:cell periphery"/>
    <property type="evidence" value="ECO:0007669"/>
    <property type="project" value="TreeGrafter"/>
</dbReference>
<dbReference type="GO" id="GO:0006031">
    <property type="term" value="P:chitin biosynthetic process"/>
    <property type="evidence" value="ECO:0007669"/>
    <property type="project" value="TreeGrafter"/>
</dbReference>
<comment type="caution">
    <text evidence="12">The sequence shown here is derived from an EMBL/GenBank/DDBJ whole genome shotgun (WGS) entry which is preliminary data.</text>
</comment>
<keyword evidence="5" id="KW-0808">Transferase</keyword>
<keyword evidence="7 11" id="KW-1133">Transmembrane helix</keyword>
<keyword evidence="6 11" id="KW-0812">Transmembrane</keyword>
<evidence type="ECO:0000256" key="7">
    <source>
        <dbReference type="ARBA" id="ARBA00022989"/>
    </source>
</evidence>
<protein>
    <recommendedName>
        <fullName evidence="2">chitin synthase</fullName>
        <ecNumber evidence="2">2.4.1.16</ecNumber>
    </recommendedName>
</protein>
<accession>A0AAX6MC49</accession>
<gene>
    <name evidence="12" type="ORF">Daesc_008082</name>
</gene>
<evidence type="ECO:0000256" key="1">
    <source>
        <dbReference type="ARBA" id="ARBA00004651"/>
    </source>
</evidence>
<dbReference type="InterPro" id="IPR029044">
    <property type="entry name" value="Nucleotide-diphossugar_trans"/>
</dbReference>
<evidence type="ECO:0000256" key="8">
    <source>
        <dbReference type="ARBA" id="ARBA00023136"/>
    </source>
</evidence>
<organism evidence="12 13">
    <name type="scientific">Daldinia eschscholtzii</name>
    <dbReference type="NCBI Taxonomy" id="292717"/>
    <lineage>
        <taxon>Eukaryota</taxon>
        <taxon>Fungi</taxon>
        <taxon>Dikarya</taxon>
        <taxon>Ascomycota</taxon>
        <taxon>Pezizomycotina</taxon>
        <taxon>Sordariomycetes</taxon>
        <taxon>Xylariomycetidae</taxon>
        <taxon>Xylariales</taxon>
        <taxon>Hypoxylaceae</taxon>
        <taxon>Daldinia</taxon>
    </lineage>
</organism>
<feature type="transmembrane region" description="Helical" evidence="11">
    <location>
        <begin position="563"/>
        <end position="584"/>
    </location>
</feature>
<evidence type="ECO:0000256" key="9">
    <source>
        <dbReference type="ARBA" id="ARBA00023180"/>
    </source>
</evidence>
<keyword evidence="4" id="KW-0328">Glycosyltransferase</keyword>
<evidence type="ECO:0000313" key="13">
    <source>
        <dbReference type="Proteomes" id="UP001369815"/>
    </source>
</evidence>
<feature type="region of interest" description="Disordered" evidence="10">
    <location>
        <begin position="1"/>
        <end position="110"/>
    </location>
</feature>
<dbReference type="GO" id="GO:0004100">
    <property type="term" value="F:chitin synthase activity"/>
    <property type="evidence" value="ECO:0007669"/>
    <property type="project" value="UniProtKB-EC"/>
</dbReference>
<keyword evidence="9" id="KW-0325">Glycoprotein</keyword>
<evidence type="ECO:0000256" key="5">
    <source>
        <dbReference type="ARBA" id="ARBA00022679"/>
    </source>
</evidence>
<dbReference type="PANTHER" id="PTHR22914">
    <property type="entry name" value="CHITIN SYNTHASE"/>
    <property type="match status" value="1"/>
</dbReference>
<evidence type="ECO:0000256" key="11">
    <source>
        <dbReference type="SAM" id="Phobius"/>
    </source>
</evidence>
<dbReference type="InterPro" id="IPR004835">
    <property type="entry name" value="Chitin_synth"/>
</dbReference>
<dbReference type="EC" id="2.4.1.16" evidence="2"/>
<comment type="subcellular location">
    <subcellularLocation>
        <location evidence="1">Cell membrane</location>
        <topology evidence="1">Multi-pass membrane protein</topology>
    </subcellularLocation>
</comment>
<feature type="compositionally biased region" description="Low complexity" evidence="10">
    <location>
        <begin position="67"/>
        <end position="101"/>
    </location>
</feature>
<keyword evidence="13" id="KW-1185">Reference proteome</keyword>
<feature type="region of interest" description="Disordered" evidence="10">
    <location>
        <begin position="700"/>
        <end position="752"/>
    </location>
</feature>
<evidence type="ECO:0000256" key="4">
    <source>
        <dbReference type="ARBA" id="ARBA00022676"/>
    </source>
</evidence>
<reference evidence="12 13" key="1">
    <citation type="journal article" date="2024" name="Front Chem Biol">
        <title>Unveiling the potential of Daldinia eschscholtzii MFLUCC 19-0629 through bioactivity and bioinformatics studies for enhanced sustainable agriculture production.</title>
        <authorList>
            <person name="Brooks S."/>
            <person name="Weaver J.A."/>
            <person name="Klomchit A."/>
            <person name="Alharthi S.A."/>
            <person name="Onlamun T."/>
            <person name="Nurani R."/>
            <person name="Vong T.K."/>
            <person name="Alberti F."/>
            <person name="Greco C."/>
        </authorList>
    </citation>
    <scope>NUCLEOTIDE SEQUENCE [LARGE SCALE GENOMIC DNA]</scope>
    <source>
        <strain evidence="12">MFLUCC 19-0629</strain>
    </source>
</reference>
<sequence>MVSTDQATRVGQPFLLSNVANVESSRESTQDEKAEVVGPRQEAPPVPGRATGVNIPIITHTEPDQPDQPGQHGQHGASQERPPIISIPTSRTVSTPSTPNSGSPEEEREAILESLPPLSVNATAASIAADAIDPELIKKGKRKVARNKYFAISVIFSLNFMFIFSSWWWPRFYFIYLPFISLPLVLNCVMIVDIILWSLKNLVFKPKKVPPETPEDMVLLMPCYNETFEECSRSLDSLVNQVNISHHKQAIMVVCDGKVRGPGMDKTTGDYLNEDIFTDQIERRMIRAAYVAWDGQSMDVDISRGIYKGVPFFCIVKQQNQGKRDSLIVARSFVHNFNLRAKRPKVIFSPEFFRAMTDFLVKDAGIRHVELLIGMDADTVFAHDCISHLVEECHYPGTVGVCGYVAVDFSTKKWNMWSIYQSAEYTIAQGLRRLHQSLCTKKVSCLPGCCQLLRVCEETCGDYILIEEFGYHPKPTDGIIKRIRATASEDRNHVCLMLMKFPKARTRQALRAYAFTDVPHSLSVFLSQRRRWTLGATGNDLMLLLEANYKFNLWERIVALSNVLTWMLNFFVIASLACMVYAFMRLAVWLCQTWLERGQYLLGLAIFTTCGPFINICVTLYACIYMDNFGWGKTRKVIAETGEAEEPDWQAQQERYEDALNNSEKIVGTMVPDEENQLHPEVYRTPFTAPTPSRITLSRTESEAIQEAPEELPTDPSARGIDGDTLQPPPPAHHPTHNPAHTTQASDIHQWN</sequence>
<dbReference type="GO" id="GO:0030428">
    <property type="term" value="C:cell septum"/>
    <property type="evidence" value="ECO:0007669"/>
    <property type="project" value="TreeGrafter"/>
</dbReference>
<dbReference type="AlphaFoldDB" id="A0AAX6MC49"/>
<proteinExistence type="predicted"/>
<evidence type="ECO:0000256" key="10">
    <source>
        <dbReference type="SAM" id="MobiDB-lite"/>
    </source>
</evidence>
<dbReference type="GO" id="GO:0016020">
    <property type="term" value="C:membrane"/>
    <property type="evidence" value="ECO:0007669"/>
    <property type="project" value="UniProtKB-SubCell"/>
</dbReference>
<dbReference type="Pfam" id="PF03142">
    <property type="entry name" value="Chitin_synth_2"/>
    <property type="match status" value="2"/>
</dbReference>
<evidence type="ECO:0000256" key="3">
    <source>
        <dbReference type="ARBA" id="ARBA00022475"/>
    </source>
</evidence>
<dbReference type="Proteomes" id="UP001369815">
    <property type="component" value="Unassembled WGS sequence"/>
</dbReference>
<feature type="transmembrane region" description="Helical" evidence="11">
    <location>
        <begin position="149"/>
        <end position="169"/>
    </location>
</feature>
<keyword evidence="3" id="KW-1003">Cell membrane</keyword>
<dbReference type="EMBL" id="JBANMG010000008">
    <property type="protein sequence ID" value="KAK6949761.1"/>
    <property type="molecule type" value="Genomic_DNA"/>
</dbReference>
<evidence type="ECO:0000256" key="2">
    <source>
        <dbReference type="ARBA" id="ARBA00012543"/>
    </source>
</evidence>
<evidence type="ECO:0000313" key="12">
    <source>
        <dbReference type="EMBL" id="KAK6949761.1"/>
    </source>
</evidence>
<feature type="transmembrane region" description="Helical" evidence="11">
    <location>
        <begin position="175"/>
        <end position="199"/>
    </location>
</feature>
<evidence type="ECO:0000256" key="6">
    <source>
        <dbReference type="ARBA" id="ARBA00022692"/>
    </source>
</evidence>